<name>A0A9D5ACZ2_PEA</name>
<organism evidence="2 3">
    <name type="scientific">Pisum sativum</name>
    <name type="common">Garden pea</name>
    <name type="synonym">Lathyrus oleraceus</name>
    <dbReference type="NCBI Taxonomy" id="3888"/>
    <lineage>
        <taxon>Eukaryota</taxon>
        <taxon>Viridiplantae</taxon>
        <taxon>Streptophyta</taxon>
        <taxon>Embryophyta</taxon>
        <taxon>Tracheophyta</taxon>
        <taxon>Spermatophyta</taxon>
        <taxon>Magnoliopsida</taxon>
        <taxon>eudicotyledons</taxon>
        <taxon>Gunneridae</taxon>
        <taxon>Pentapetalae</taxon>
        <taxon>rosids</taxon>
        <taxon>fabids</taxon>
        <taxon>Fabales</taxon>
        <taxon>Fabaceae</taxon>
        <taxon>Papilionoideae</taxon>
        <taxon>50 kb inversion clade</taxon>
        <taxon>NPAAA clade</taxon>
        <taxon>Hologalegina</taxon>
        <taxon>IRL clade</taxon>
        <taxon>Fabeae</taxon>
        <taxon>Lathyrus</taxon>
    </lineage>
</organism>
<feature type="signal peptide" evidence="1">
    <location>
        <begin position="1"/>
        <end position="31"/>
    </location>
</feature>
<dbReference type="Proteomes" id="UP001058974">
    <property type="component" value="Chromosome 5"/>
</dbReference>
<evidence type="ECO:0000313" key="3">
    <source>
        <dbReference type="Proteomes" id="UP001058974"/>
    </source>
</evidence>
<dbReference type="AlphaFoldDB" id="A0A9D5ACZ2"/>
<comment type="caution">
    <text evidence="2">The sequence shown here is derived from an EMBL/GenBank/DDBJ whole genome shotgun (WGS) entry which is preliminary data.</text>
</comment>
<protein>
    <recommendedName>
        <fullName evidence="4">Glycine-rich protein</fullName>
    </recommendedName>
</protein>
<dbReference type="Gramene" id="Psat05G0084300-T2">
    <property type="protein sequence ID" value="KAI5403418.1"/>
    <property type="gene ID" value="KIW84_050843"/>
</dbReference>
<keyword evidence="1" id="KW-0732">Signal</keyword>
<proteinExistence type="predicted"/>
<evidence type="ECO:0000313" key="2">
    <source>
        <dbReference type="EMBL" id="KAI5403418.1"/>
    </source>
</evidence>
<reference evidence="2 3" key="1">
    <citation type="journal article" date="2022" name="Nat. Genet.">
        <title>Improved pea reference genome and pan-genome highlight genomic features and evolutionary characteristics.</title>
        <authorList>
            <person name="Yang T."/>
            <person name="Liu R."/>
            <person name="Luo Y."/>
            <person name="Hu S."/>
            <person name="Wang D."/>
            <person name="Wang C."/>
            <person name="Pandey M.K."/>
            <person name="Ge S."/>
            <person name="Xu Q."/>
            <person name="Li N."/>
            <person name="Li G."/>
            <person name="Huang Y."/>
            <person name="Saxena R.K."/>
            <person name="Ji Y."/>
            <person name="Li M."/>
            <person name="Yan X."/>
            <person name="He Y."/>
            <person name="Liu Y."/>
            <person name="Wang X."/>
            <person name="Xiang C."/>
            <person name="Varshney R.K."/>
            <person name="Ding H."/>
            <person name="Gao S."/>
            <person name="Zong X."/>
        </authorList>
    </citation>
    <scope>NUCLEOTIDE SEQUENCE [LARGE SCALE GENOMIC DNA]</scope>
    <source>
        <strain evidence="2 3">cv. Zhongwan 6</strain>
    </source>
</reference>
<evidence type="ECO:0000256" key="1">
    <source>
        <dbReference type="SAM" id="SignalP"/>
    </source>
</evidence>
<accession>A0A9D5ACZ2</accession>
<gene>
    <name evidence="2" type="ORF">KIW84_050843</name>
</gene>
<feature type="chain" id="PRO_5039436852" description="Glycine-rich protein" evidence="1">
    <location>
        <begin position="32"/>
        <end position="107"/>
    </location>
</feature>
<dbReference type="EMBL" id="JAMSHJ010000005">
    <property type="protein sequence ID" value="KAI5403418.1"/>
    <property type="molecule type" value="Genomic_DNA"/>
</dbReference>
<keyword evidence="3" id="KW-1185">Reference proteome</keyword>
<sequence length="107" mass="9886">MMRGFCNDFVVVAFVLCNVLLVSGLFEVADARQVKDDKHLIRPPHLLGPGFKHGRFGGAGGGLGLGGAGGGGGGGFGGGGGAGGGVGGGIGGGFGGGFGGGAGGGNK</sequence>
<evidence type="ECO:0008006" key="4">
    <source>
        <dbReference type="Google" id="ProtNLM"/>
    </source>
</evidence>